<dbReference type="EMBL" id="GL870880">
    <property type="protein sequence ID" value="EIJ87906.1"/>
    <property type="molecule type" value="Genomic_DNA"/>
</dbReference>
<protein>
    <submittedName>
        <fullName evidence="2">Uncharacterized protein</fullName>
    </submittedName>
</protein>
<reference evidence="2" key="1">
    <citation type="submission" date="2011-01" db="EMBL/GenBank/DDBJ databases">
        <title>The Genome Sequence of Nematocida parisii strain ERTm3.</title>
        <authorList>
            <consortium name="The Broad Institute Genome Sequencing Platform"/>
            <consortium name="The Broad Institute Genome Sequencing Center for Infectious Disease"/>
            <person name="Cuomo C."/>
            <person name="Troemel E."/>
            <person name="Young S.K."/>
            <person name="Zeng Q."/>
            <person name="Gargeya S."/>
            <person name="Fitzgerald M."/>
            <person name="Haas B."/>
            <person name="Abouelleil A."/>
            <person name="Alvarado L."/>
            <person name="Arachchi H.M."/>
            <person name="Berlin A."/>
            <person name="Chapman S.B."/>
            <person name="Gearin G."/>
            <person name="Goldberg J."/>
            <person name="Griggs A."/>
            <person name="Gujja S."/>
            <person name="Hansen M."/>
            <person name="Heiman D."/>
            <person name="Howarth C."/>
            <person name="Larimer J."/>
            <person name="Lui A."/>
            <person name="MacDonald P.J.P."/>
            <person name="McCowen C."/>
            <person name="Montmayeur A."/>
            <person name="Murphy C."/>
            <person name="Neiman D."/>
            <person name="Pearson M."/>
            <person name="Priest M."/>
            <person name="Roberts A."/>
            <person name="Saif S."/>
            <person name="Shea T."/>
            <person name="Sisk P."/>
            <person name="Stolte C."/>
            <person name="Sykes S."/>
            <person name="Wortman J."/>
            <person name="Nusbaum C."/>
            <person name="Birren B."/>
        </authorList>
    </citation>
    <scope>NUCLEOTIDE SEQUENCE</scope>
    <source>
        <strain evidence="2">ERTm3</strain>
    </source>
</reference>
<keyword evidence="3" id="KW-1185">Reference proteome</keyword>
<dbReference type="OrthoDB" id="2194449at2759"/>
<dbReference type="Proteomes" id="UP000002872">
    <property type="component" value="Unassembled WGS sequence"/>
</dbReference>
<dbReference type="VEuPathDB" id="MicrosporidiaDB:NEQG_01978"/>
<evidence type="ECO:0000256" key="1">
    <source>
        <dbReference type="SAM" id="MobiDB-lite"/>
    </source>
</evidence>
<dbReference type="AlphaFoldDB" id="I3EFA9"/>
<evidence type="ECO:0000313" key="3">
    <source>
        <dbReference type="Proteomes" id="UP000002872"/>
    </source>
</evidence>
<organism evidence="2 3">
    <name type="scientific">Nematocida parisii (strain ERTm3)</name>
    <name type="common">Nematode killer fungus</name>
    <dbReference type="NCBI Taxonomy" id="935791"/>
    <lineage>
        <taxon>Eukaryota</taxon>
        <taxon>Fungi</taxon>
        <taxon>Fungi incertae sedis</taxon>
        <taxon>Microsporidia</taxon>
        <taxon>Nematocida</taxon>
    </lineage>
</organism>
<feature type="compositionally biased region" description="Low complexity" evidence="1">
    <location>
        <begin position="9"/>
        <end position="20"/>
    </location>
</feature>
<accession>I3EFA9</accession>
<proteinExistence type="predicted"/>
<evidence type="ECO:0000313" key="2">
    <source>
        <dbReference type="EMBL" id="EIJ87906.1"/>
    </source>
</evidence>
<dbReference type="STRING" id="935791.I3EFA9"/>
<name>I3EFA9_NEMP3</name>
<feature type="region of interest" description="Disordered" evidence="1">
    <location>
        <begin position="1"/>
        <end position="20"/>
    </location>
</feature>
<dbReference type="HOGENOM" id="CLU_058867_0_0_1"/>
<gene>
    <name evidence="2" type="ORF">NEQG_01978</name>
</gene>
<dbReference type="InParanoid" id="I3EFA9"/>
<sequence>MHIHRHIMPTHTSTSTSTHSSTCLSCTCTHSSTCLSCTCPCVSCTYPCPSPSECCKSPNVEIKDNRGCAIACCKPSKCEVKKRVSPCDSPCVKNYPHKKVFIIDELTLFCGPFIRVIETKCKPFSRDTIWTFSKMFPISSSLFGIPTILKQPVVLHKALTEARSKFSVCGCVCLFIDHFNNIYVSVGEEYYLVTPTTPCSPFPWGPMPRRPFPGYPMFPVMPCGPIGCPPMPQYRDCSPCALPVRAGQENSCEKPSMFTFCKVSCEYMFQVRRRGLYAVLFSRNLGLY</sequence>